<dbReference type="PANTHER" id="PTHR44591:SF3">
    <property type="entry name" value="RESPONSE REGULATORY DOMAIN-CONTAINING PROTEIN"/>
    <property type="match status" value="1"/>
</dbReference>
<dbReference type="PANTHER" id="PTHR44591">
    <property type="entry name" value="STRESS RESPONSE REGULATOR PROTEIN 1"/>
    <property type="match status" value="1"/>
</dbReference>
<proteinExistence type="predicted"/>
<dbReference type="RefSeq" id="WP_008844030.1">
    <property type="nucleotide sequence ID" value="NZ_BAEN01000035.1"/>
</dbReference>
<dbReference type="InterPro" id="IPR011006">
    <property type="entry name" value="CheY-like_superfamily"/>
</dbReference>
<evidence type="ECO:0000256" key="1">
    <source>
        <dbReference type="ARBA" id="ARBA00022553"/>
    </source>
</evidence>
<dbReference type="InterPro" id="IPR001789">
    <property type="entry name" value="Sig_transdc_resp-reg_receiver"/>
</dbReference>
<protein>
    <submittedName>
        <fullName evidence="5">Response regulator receiver protein</fullName>
    </submittedName>
</protein>
<dbReference type="Gene3D" id="1.25.40.10">
    <property type="entry name" value="Tetratricopeptide repeat domain"/>
    <property type="match status" value="1"/>
</dbReference>
<evidence type="ECO:0000259" key="4">
    <source>
        <dbReference type="PROSITE" id="PS50110"/>
    </source>
</evidence>
<dbReference type="Gene3D" id="3.40.50.2300">
    <property type="match status" value="1"/>
</dbReference>
<keyword evidence="1 2" id="KW-0597">Phosphoprotein</keyword>
<dbReference type="Proteomes" id="UP000006334">
    <property type="component" value="Unassembled WGS sequence"/>
</dbReference>
<reference evidence="5 6" key="1">
    <citation type="journal article" date="2017" name="Antonie Van Leeuwenhoek">
        <title>Rhizobium rhizosphaerae sp. nov., a novel species isolated from rice rhizosphere.</title>
        <authorList>
            <person name="Zhao J.J."/>
            <person name="Zhang J."/>
            <person name="Zhang R.J."/>
            <person name="Zhang C.W."/>
            <person name="Yin H.Q."/>
            <person name="Zhang X.X."/>
        </authorList>
    </citation>
    <scope>NUCLEOTIDE SEQUENCE [LARGE SCALE GENOMIC DNA]</scope>
    <source>
        <strain evidence="5 6">E3</strain>
    </source>
</reference>
<dbReference type="PROSITE" id="PS50110">
    <property type="entry name" value="RESPONSE_REGULATORY"/>
    <property type="match status" value="1"/>
</dbReference>
<name>K6X0K9_9ALTE</name>
<dbReference type="STRING" id="1127673.GLIP_1580"/>
<feature type="modified residue" description="4-aspartylphosphate" evidence="2">
    <location>
        <position position="57"/>
    </location>
</feature>
<keyword evidence="6" id="KW-1185">Reference proteome</keyword>
<sequence>MVRPKINIAVVEDNGMARILLRNHLIQMGYSNVICYSHGRELKKDLKVRQFDLILMDFHLGDHKNGVEVIQELNREKLLKHTTSLIFVTSDRLPLIIGQIVDIHPDDLVIKPYTIRILEKTIANTLKIRKHVMPVLAFMDEKNWEAALEKLEKIAASNTLPKSRTSLLKIRARLLLKLGRFDEATALYENVLKNAANVIWAKWGVIHSQYLAGKIQISEDLLKDMLGAHLTNDKACEWLARICIGRKEYEEAEEYIDLIKESSLSMTAAKLKSYVYQLQNKMDKAIDLLERKRLNAKDIREKYAEFSLELARCYLTIAESKQANERANPLRVARYLIGNAGRKYLEENLAIKRDYMNILAAILENDQDKAAALLDEVDQKDFNSADVPTMTDAIKAWIGVGDELRAAQILFDCEEKMHETEDLTDKTISSVVIAQQEEELGERRPRALKFNKQGLHLHNQQQYQESVDYFYQAYLLFPKEAAFGLNLLQALLESNLAEYKKAKTLRLFNELDKRELSNDNRKRLNDIGRRISANKEQFIIEGEEQNNQWEAIS</sequence>
<dbReference type="Pfam" id="PF00072">
    <property type="entry name" value="Response_reg"/>
    <property type="match status" value="1"/>
</dbReference>
<dbReference type="SMART" id="SM00028">
    <property type="entry name" value="TPR"/>
    <property type="match status" value="2"/>
</dbReference>
<evidence type="ECO:0000256" key="2">
    <source>
        <dbReference type="PROSITE-ProRule" id="PRU00169"/>
    </source>
</evidence>
<evidence type="ECO:0000313" key="5">
    <source>
        <dbReference type="EMBL" id="GAC14214.1"/>
    </source>
</evidence>
<comment type="caution">
    <text evidence="5">The sequence shown here is derived from an EMBL/GenBank/DDBJ whole genome shotgun (WGS) entry which is preliminary data.</text>
</comment>
<keyword evidence="3" id="KW-0175">Coiled coil</keyword>
<dbReference type="GO" id="GO:0000160">
    <property type="term" value="P:phosphorelay signal transduction system"/>
    <property type="evidence" value="ECO:0007669"/>
    <property type="project" value="InterPro"/>
</dbReference>
<dbReference type="InterPro" id="IPR011990">
    <property type="entry name" value="TPR-like_helical_dom_sf"/>
</dbReference>
<dbReference type="SUPFAM" id="SSF52172">
    <property type="entry name" value="CheY-like"/>
    <property type="match status" value="1"/>
</dbReference>
<dbReference type="AlphaFoldDB" id="K6X0K9"/>
<organism evidence="5 6">
    <name type="scientific">Aliiglaciecola lipolytica E3</name>
    <dbReference type="NCBI Taxonomy" id="1127673"/>
    <lineage>
        <taxon>Bacteria</taxon>
        <taxon>Pseudomonadati</taxon>
        <taxon>Pseudomonadota</taxon>
        <taxon>Gammaproteobacteria</taxon>
        <taxon>Alteromonadales</taxon>
        <taxon>Alteromonadaceae</taxon>
        <taxon>Aliiglaciecola</taxon>
    </lineage>
</organism>
<dbReference type="SUPFAM" id="SSF48452">
    <property type="entry name" value="TPR-like"/>
    <property type="match status" value="1"/>
</dbReference>
<feature type="coiled-coil region" evidence="3">
    <location>
        <begin position="282"/>
        <end position="309"/>
    </location>
</feature>
<evidence type="ECO:0000313" key="6">
    <source>
        <dbReference type="Proteomes" id="UP000006334"/>
    </source>
</evidence>
<gene>
    <name evidence="5" type="ORF">GLIP_1580</name>
</gene>
<dbReference type="SMART" id="SM00448">
    <property type="entry name" value="REC"/>
    <property type="match status" value="1"/>
</dbReference>
<feature type="domain" description="Response regulatory" evidence="4">
    <location>
        <begin position="7"/>
        <end position="126"/>
    </location>
</feature>
<dbReference type="eggNOG" id="COG0745">
    <property type="taxonomic scope" value="Bacteria"/>
</dbReference>
<accession>K6X0K9</accession>
<dbReference type="InterPro" id="IPR050595">
    <property type="entry name" value="Bact_response_regulator"/>
</dbReference>
<dbReference type="EMBL" id="BAEN01000035">
    <property type="protein sequence ID" value="GAC14214.1"/>
    <property type="molecule type" value="Genomic_DNA"/>
</dbReference>
<evidence type="ECO:0000256" key="3">
    <source>
        <dbReference type="SAM" id="Coils"/>
    </source>
</evidence>
<dbReference type="InterPro" id="IPR019734">
    <property type="entry name" value="TPR_rpt"/>
</dbReference>